<keyword evidence="1" id="KW-0812">Transmembrane</keyword>
<dbReference type="RefSeq" id="WP_203324849.1">
    <property type="nucleotide sequence ID" value="NZ_CP069213.1"/>
</dbReference>
<evidence type="ECO:0000256" key="1">
    <source>
        <dbReference type="SAM" id="Phobius"/>
    </source>
</evidence>
<accession>A0ABX7G1M8</accession>
<evidence type="ECO:0000313" key="3">
    <source>
        <dbReference type="Proteomes" id="UP000596252"/>
    </source>
</evidence>
<keyword evidence="3" id="KW-1185">Reference proteome</keyword>
<keyword evidence="1" id="KW-1133">Transmembrane helix</keyword>
<reference evidence="2 3" key="1">
    <citation type="journal article" date="2012" name="Antonie Van Leeuwenhoek">
        <title>Shewanella litorisediminis sp. nov., a gammaproteobacterium isolated from a tidal flat sediment.</title>
        <authorList>
            <person name="Lee M.H."/>
            <person name="Yoon J.H."/>
        </authorList>
    </citation>
    <scope>NUCLEOTIDE SEQUENCE [LARGE SCALE GENOMIC DNA]</scope>
    <source>
        <strain evidence="2 3">SMK1-12</strain>
    </source>
</reference>
<organism evidence="2 3">
    <name type="scientific">Shewanella litorisediminis</name>
    <dbReference type="NCBI Taxonomy" id="1173586"/>
    <lineage>
        <taxon>Bacteria</taxon>
        <taxon>Pseudomonadati</taxon>
        <taxon>Pseudomonadota</taxon>
        <taxon>Gammaproteobacteria</taxon>
        <taxon>Alteromonadales</taxon>
        <taxon>Shewanellaceae</taxon>
        <taxon>Shewanella</taxon>
    </lineage>
</organism>
<gene>
    <name evidence="2" type="ORF">JQC75_15045</name>
</gene>
<keyword evidence="1" id="KW-0472">Membrane</keyword>
<name>A0ABX7G1M8_9GAMM</name>
<feature type="transmembrane region" description="Helical" evidence="1">
    <location>
        <begin position="5"/>
        <end position="25"/>
    </location>
</feature>
<protein>
    <submittedName>
        <fullName evidence="2">Uncharacterized protein</fullName>
    </submittedName>
</protein>
<sequence>MSKVFWFGIAIVVGVSLGITFFAPINDVYKGIASLPGVAGLAAALFQLIRDHAAHQRNLEIQQGQQLFNLGATSHMANSVFDKHVEFCERYLAEVHQTVVTLTREGPTREALKHAGNLYTLRIEYTAWITPEMDEKLMPFEKAVRKIGANSGLVSALSGEENRDGARTKALEEMYDVFSNLMGIGDVKVKDEDATVVEVKNRVREILQVNELVLIREYLINRASSATANKALQRTSR</sequence>
<dbReference type="Proteomes" id="UP000596252">
    <property type="component" value="Chromosome"/>
</dbReference>
<dbReference type="EMBL" id="CP069213">
    <property type="protein sequence ID" value="QRH01160.1"/>
    <property type="molecule type" value="Genomic_DNA"/>
</dbReference>
<feature type="transmembrane region" description="Helical" evidence="1">
    <location>
        <begin position="31"/>
        <end position="49"/>
    </location>
</feature>
<evidence type="ECO:0000313" key="2">
    <source>
        <dbReference type="EMBL" id="QRH01160.1"/>
    </source>
</evidence>
<proteinExistence type="predicted"/>